<evidence type="ECO:0000256" key="5">
    <source>
        <dbReference type="ARBA" id="ARBA00022989"/>
    </source>
</evidence>
<feature type="transmembrane region" description="Helical" evidence="7">
    <location>
        <begin position="256"/>
        <end position="282"/>
    </location>
</feature>
<dbReference type="PANTHER" id="PTHR30193">
    <property type="entry name" value="ABC TRANSPORTER PERMEASE PROTEIN"/>
    <property type="match status" value="1"/>
</dbReference>
<evidence type="ECO:0000256" key="4">
    <source>
        <dbReference type="ARBA" id="ARBA00022692"/>
    </source>
</evidence>
<accession>A0ABW0R1M9</accession>
<comment type="subcellular location">
    <subcellularLocation>
        <location evidence="1 7">Cell membrane</location>
        <topology evidence="1 7">Multi-pass membrane protein</topology>
    </subcellularLocation>
</comment>
<evidence type="ECO:0000256" key="2">
    <source>
        <dbReference type="ARBA" id="ARBA00022448"/>
    </source>
</evidence>
<dbReference type="Gene3D" id="1.10.3720.10">
    <property type="entry name" value="MetI-like"/>
    <property type="match status" value="1"/>
</dbReference>
<gene>
    <name evidence="9" type="ORF">ACFPQ4_09825</name>
</gene>
<dbReference type="SUPFAM" id="SSF161098">
    <property type="entry name" value="MetI-like"/>
    <property type="match status" value="1"/>
</dbReference>
<comment type="similarity">
    <text evidence="7">Belongs to the binding-protein-dependent transport system permease family.</text>
</comment>
<feature type="transmembrane region" description="Helical" evidence="7">
    <location>
        <begin position="75"/>
        <end position="95"/>
    </location>
</feature>
<dbReference type="Pfam" id="PF00528">
    <property type="entry name" value="BPD_transp_1"/>
    <property type="match status" value="1"/>
</dbReference>
<feature type="transmembrane region" description="Helical" evidence="7">
    <location>
        <begin position="169"/>
        <end position="192"/>
    </location>
</feature>
<proteinExistence type="inferred from homology"/>
<keyword evidence="3" id="KW-1003">Cell membrane</keyword>
<keyword evidence="10" id="KW-1185">Reference proteome</keyword>
<dbReference type="PANTHER" id="PTHR30193:SF37">
    <property type="entry name" value="INNER MEMBRANE ABC TRANSPORTER PERMEASE PROTEIN YCJO"/>
    <property type="match status" value="1"/>
</dbReference>
<evidence type="ECO:0000259" key="8">
    <source>
        <dbReference type="PROSITE" id="PS50928"/>
    </source>
</evidence>
<reference evidence="10" key="1">
    <citation type="journal article" date="2019" name="Int. J. Syst. Evol. Microbiol.">
        <title>The Global Catalogue of Microorganisms (GCM) 10K type strain sequencing project: providing services to taxonomists for standard genome sequencing and annotation.</title>
        <authorList>
            <consortium name="The Broad Institute Genomics Platform"/>
            <consortium name="The Broad Institute Genome Sequencing Center for Infectious Disease"/>
            <person name="Wu L."/>
            <person name="Ma J."/>
        </authorList>
    </citation>
    <scope>NUCLEOTIDE SEQUENCE [LARGE SCALE GENOMIC DNA]</scope>
    <source>
        <strain evidence="10">CGMCC 1.18578</strain>
    </source>
</reference>
<feature type="transmembrane region" description="Helical" evidence="7">
    <location>
        <begin position="12"/>
        <end position="33"/>
    </location>
</feature>
<keyword evidence="5 7" id="KW-1133">Transmembrane helix</keyword>
<name>A0ABW0R1M9_9BACL</name>
<keyword evidence="6 7" id="KW-0472">Membrane</keyword>
<feature type="transmembrane region" description="Helical" evidence="7">
    <location>
        <begin position="213"/>
        <end position="236"/>
    </location>
</feature>
<dbReference type="RefSeq" id="WP_378111647.1">
    <property type="nucleotide sequence ID" value="NZ_JBHSNC010000027.1"/>
</dbReference>
<keyword evidence="2 7" id="KW-0813">Transport</keyword>
<evidence type="ECO:0000313" key="10">
    <source>
        <dbReference type="Proteomes" id="UP001596108"/>
    </source>
</evidence>
<organism evidence="9 10">
    <name type="scientific">Cohnella yongneupensis</name>
    <dbReference type="NCBI Taxonomy" id="425006"/>
    <lineage>
        <taxon>Bacteria</taxon>
        <taxon>Bacillati</taxon>
        <taxon>Bacillota</taxon>
        <taxon>Bacilli</taxon>
        <taxon>Bacillales</taxon>
        <taxon>Paenibacillaceae</taxon>
        <taxon>Cohnella</taxon>
    </lineage>
</organism>
<evidence type="ECO:0000313" key="9">
    <source>
        <dbReference type="EMBL" id="MFC5529742.1"/>
    </source>
</evidence>
<feature type="transmembrane region" description="Helical" evidence="7">
    <location>
        <begin position="107"/>
        <end position="128"/>
    </location>
</feature>
<protein>
    <submittedName>
        <fullName evidence="9">Carbohydrate ABC transporter permease</fullName>
    </submittedName>
</protein>
<dbReference type="InterPro" id="IPR051393">
    <property type="entry name" value="ABC_transporter_permease"/>
</dbReference>
<sequence length="292" mass="32697">MNITYKTQKNIILVAFLILPLTILLSFSYYPAIDLFYMSMTSWDGLSATKAWIGFDNYRELFSDPRLIGVFKHNFAYLIAGVVQNIAALYFAVLLSSRMKGRNLFKVIIFLPFIMNGVAVSYMFGYLYDSQSGGLNMLFDFIGLGHSVNWLGDRSIVNYSLAFINIWKYTGFSMVIYLGSLQAIPVGLYEAAKIDGATRLQAFRYITLPSIRSIIEVSMFLTVTGSMEVFELPFILTKGGPIGSSETFVTKTVDVAFTYSNFGLASAMAVVLLLLIGTILIVQRKLIMWGEK</sequence>
<evidence type="ECO:0000256" key="7">
    <source>
        <dbReference type="RuleBase" id="RU363032"/>
    </source>
</evidence>
<dbReference type="InterPro" id="IPR035906">
    <property type="entry name" value="MetI-like_sf"/>
</dbReference>
<evidence type="ECO:0000256" key="6">
    <source>
        <dbReference type="ARBA" id="ARBA00023136"/>
    </source>
</evidence>
<dbReference type="Proteomes" id="UP001596108">
    <property type="component" value="Unassembled WGS sequence"/>
</dbReference>
<dbReference type="EMBL" id="JBHSNC010000027">
    <property type="protein sequence ID" value="MFC5529742.1"/>
    <property type="molecule type" value="Genomic_DNA"/>
</dbReference>
<evidence type="ECO:0000256" key="3">
    <source>
        <dbReference type="ARBA" id="ARBA00022475"/>
    </source>
</evidence>
<feature type="domain" description="ABC transmembrane type-1" evidence="8">
    <location>
        <begin position="70"/>
        <end position="283"/>
    </location>
</feature>
<dbReference type="PROSITE" id="PS50928">
    <property type="entry name" value="ABC_TM1"/>
    <property type="match status" value="1"/>
</dbReference>
<evidence type="ECO:0000256" key="1">
    <source>
        <dbReference type="ARBA" id="ARBA00004651"/>
    </source>
</evidence>
<dbReference type="InterPro" id="IPR000515">
    <property type="entry name" value="MetI-like"/>
</dbReference>
<dbReference type="CDD" id="cd06261">
    <property type="entry name" value="TM_PBP2"/>
    <property type="match status" value="1"/>
</dbReference>
<comment type="caution">
    <text evidence="9">The sequence shown here is derived from an EMBL/GenBank/DDBJ whole genome shotgun (WGS) entry which is preliminary data.</text>
</comment>
<keyword evidence="4 7" id="KW-0812">Transmembrane</keyword>